<dbReference type="OrthoDB" id="5343663at2"/>
<evidence type="ECO:0000313" key="1">
    <source>
        <dbReference type="EMBL" id="KXU83452.1"/>
    </source>
</evidence>
<name>A0A149PEJ2_9BURK</name>
<sequence>MSVIALKEGYTGEVKDREENFHGNRLLFIGWEDHLMFCAPHCIPVAPSMTFATLANDVLPGIYAAHPDWERVKQDEIEWFRSNERFTPAFDRTLEENGLLHKALIRFRTPGLTGIRGSCS</sequence>
<accession>A0A149PEJ2</accession>
<dbReference type="EMBL" id="LRBG01000038">
    <property type="protein sequence ID" value="KXU83452.1"/>
    <property type="molecule type" value="Genomic_DNA"/>
</dbReference>
<evidence type="ECO:0000313" key="2">
    <source>
        <dbReference type="Proteomes" id="UP000075613"/>
    </source>
</evidence>
<dbReference type="RefSeq" id="WP_062135966.1">
    <property type="nucleotide sequence ID" value="NZ_LRBG01000038.1"/>
</dbReference>
<comment type="caution">
    <text evidence="1">The sequence shown here is derived from an EMBL/GenBank/DDBJ whole genome shotgun (WGS) entry which is preliminary data.</text>
</comment>
<dbReference type="GO" id="GO:0018662">
    <property type="term" value="F:phenol 2-monooxygenase activity"/>
    <property type="evidence" value="ECO:0007669"/>
    <property type="project" value="InterPro"/>
</dbReference>
<dbReference type="Proteomes" id="UP000075613">
    <property type="component" value="Unassembled WGS sequence"/>
</dbReference>
<dbReference type="Gene3D" id="3.10.20.560">
    <property type="entry name" value="Phenol hydroxylase"/>
    <property type="match status" value="1"/>
</dbReference>
<organism evidence="1 2">
    <name type="scientific">Paraburkholderia monticola</name>
    <dbReference type="NCBI Taxonomy" id="1399968"/>
    <lineage>
        <taxon>Bacteria</taxon>
        <taxon>Pseudomonadati</taxon>
        <taxon>Pseudomonadota</taxon>
        <taxon>Betaproteobacteria</taxon>
        <taxon>Burkholderiales</taxon>
        <taxon>Burkholderiaceae</taxon>
        <taxon>Paraburkholderia</taxon>
    </lineage>
</organism>
<dbReference type="AlphaFoldDB" id="A0A149PEJ2"/>
<keyword evidence="2" id="KW-1185">Reference proteome</keyword>
<reference evidence="1 2" key="1">
    <citation type="journal article" date="2015" name="Int. J. Syst. Evol. Microbiol.">
        <title>Burkholderia monticola sp. nov., isolated from mountain soil.</title>
        <authorList>
            <person name="Baek I."/>
            <person name="Seo B."/>
            <person name="Lee I."/>
            <person name="Yi H."/>
            <person name="Chun J."/>
        </authorList>
    </citation>
    <scope>NUCLEOTIDE SEQUENCE [LARGE SCALE GENOMIC DNA]</scope>
    <source>
        <strain evidence="1 2">JC2948</strain>
    </source>
</reference>
<gene>
    <name evidence="1" type="ORF">CI15_30715</name>
</gene>
<protein>
    <submittedName>
        <fullName evidence="1">Phenol hydroxylase</fullName>
    </submittedName>
</protein>
<proteinExistence type="predicted"/>
<dbReference type="InterPro" id="IPR043010">
    <property type="entry name" value="Phenol_hydroxylase_sf"/>
</dbReference>
<dbReference type="Pfam" id="PF04663">
    <property type="entry name" value="Phenol_monoox"/>
    <property type="match status" value="1"/>
</dbReference>
<dbReference type="InterPro" id="IPR006756">
    <property type="entry name" value="Phenol_hydroxylase"/>
</dbReference>
<dbReference type="STRING" id="1399968.CI15_30715"/>